<dbReference type="AlphaFoldDB" id="A0A495JZF2"/>
<name>A0A495JZF2_WILMA</name>
<sequence length="268" mass="28964">MNVRTALVTGASSGIGQATAERLVAEGFRVYGTSRNPAEIPDSARIEGVRYVRLELGSVDSAQQCISEVGAVDVLINNAGESQNGPLEDLPMDAIERLFTINVLAPVRLTQLVLPGMRQRGYGRVVMVGSMLASFPLAYRSSYVASKAALKAFSTAARGEVAPFGVGFITVEPGSINTGISERRTKYIADDSVYRPAFERVLDALDRNEKRGIPAERVAQTIVSAVQHRRPRSFYAVGSRAPLAFAARRALTEGGVNRLSNWSHGLRR</sequence>
<dbReference type="RefSeq" id="WP_062796701.1">
    <property type="nucleotide sequence ID" value="NZ_CBCRXS010000001.1"/>
</dbReference>
<feature type="domain" description="Ketoreductase" evidence="4">
    <location>
        <begin position="4"/>
        <end position="174"/>
    </location>
</feature>
<evidence type="ECO:0000313" key="6">
    <source>
        <dbReference type="Proteomes" id="UP000274762"/>
    </source>
</evidence>
<dbReference type="CDD" id="cd05374">
    <property type="entry name" value="17beta-HSD-like_SDR_c"/>
    <property type="match status" value="1"/>
</dbReference>
<protein>
    <submittedName>
        <fullName evidence="5">Short-subunit dehydrogenase</fullName>
    </submittedName>
</protein>
<comment type="similarity">
    <text evidence="1 3">Belongs to the short-chain dehydrogenases/reductases (SDR) family.</text>
</comment>
<evidence type="ECO:0000256" key="3">
    <source>
        <dbReference type="RuleBase" id="RU000363"/>
    </source>
</evidence>
<dbReference type="PROSITE" id="PS00061">
    <property type="entry name" value="ADH_SHORT"/>
    <property type="match status" value="1"/>
</dbReference>
<proteinExistence type="inferred from homology"/>
<comment type="caution">
    <text evidence="5">The sequence shown here is derived from an EMBL/GenBank/DDBJ whole genome shotgun (WGS) entry which is preliminary data.</text>
</comment>
<evidence type="ECO:0000256" key="2">
    <source>
        <dbReference type="ARBA" id="ARBA00023002"/>
    </source>
</evidence>
<dbReference type="InterPro" id="IPR020904">
    <property type="entry name" value="Sc_DH/Rdtase_CS"/>
</dbReference>
<dbReference type="InterPro" id="IPR057326">
    <property type="entry name" value="KR_dom"/>
</dbReference>
<reference evidence="5 6" key="1">
    <citation type="submission" date="2018-10" db="EMBL/GenBank/DDBJ databases">
        <title>Sequencing the genomes of 1000 actinobacteria strains.</title>
        <authorList>
            <person name="Klenk H.-P."/>
        </authorList>
    </citation>
    <scope>NUCLEOTIDE SEQUENCE [LARGE SCALE GENOMIC DNA]</scope>
    <source>
        <strain evidence="5 6">DSM 44343</strain>
    </source>
</reference>
<gene>
    <name evidence="5" type="ORF">DFJ75_0448</name>
</gene>
<dbReference type="SUPFAM" id="SSF51735">
    <property type="entry name" value="NAD(P)-binding Rossmann-fold domains"/>
    <property type="match status" value="1"/>
</dbReference>
<dbReference type="PANTHER" id="PTHR44169">
    <property type="entry name" value="NADPH-DEPENDENT 1-ACYLDIHYDROXYACETONE PHOSPHATE REDUCTASE"/>
    <property type="match status" value="1"/>
</dbReference>
<evidence type="ECO:0000259" key="4">
    <source>
        <dbReference type="SMART" id="SM00822"/>
    </source>
</evidence>
<dbReference type="PRINTS" id="PR00080">
    <property type="entry name" value="SDRFAMILY"/>
</dbReference>
<dbReference type="InterPro" id="IPR002347">
    <property type="entry name" value="SDR_fam"/>
</dbReference>
<dbReference type="PANTHER" id="PTHR44169:SF6">
    <property type="entry name" value="NADPH-DEPENDENT 1-ACYLDIHYDROXYACETONE PHOSPHATE REDUCTASE"/>
    <property type="match status" value="1"/>
</dbReference>
<dbReference type="Proteomes" id="UP000274762">
    <property type="component" value="Unassembled WGS sequence"/>
</dbReference>
<dbReference type="InterPro" id="IPR036291">
    <property type="entry name" value="NAD(P)-bd_dom_sf"/>
</dbReference>
<dbReference type="GO" id="GO:0016491">
    <property type="term" value="F:oxidoreductase activity"/>
    <property type="evidence" value="ECO:0007669"/>
    <property type="project" value="UniProtKB-KW"/>
</dbReference>
<dbReference type="Gene3D" id="3.40.50.720">
    <property type="entry name" value="NAD(P)-binding Rossmann-like Domain"/>
    <property type="match status" value="1"/>
</dbReference>
<accession>A0A495JZF2</accession>
<dbReference type="SMART" id="SM00822">
    <property type="entry name" value="PKS_KR"/>
    <property type="match status" value="1"/>
</dbReference>
<evidence type="ECO:0000256" key="1">
    <source>
        <dbReference type="ARBA" id="ARBA00006484"/>
    </source>
</evidence>
<evidence type="ECO:0000313" key="5">
    <source>
        <dbReference type="EMBL" id="RKR93664.1"/>
    </source>
</evidence>
<dbReference type="EMBL" id="RBKV01000001">
    <property type="protein sequence ID" value="RKR93664.1"/>
    <property type="molecule type" value="Genomic_DNA"/>
</dbReference>
<dbReference type="Pfam" id="PF00106">
    <property type="entry name" value="adh_short"/>
    <property type="match status" value="1"/>
</dbReference>
<keyword evidence="2" id="KW-0560">Oxidoreductase</keyword>
<organism evidence="5 6">
    <name type="scientific">Williamsia marianensis</name>
    <dbReference type="NCBI Taxonomy" id="85044"/>
    <lineage>
        <taxon>Bacteria</taxon>
        <taxon>Bacillati</taxon>
        <taxon>Actinomycetota</taxon>
        <taxon>Actinomycetes</taxon>
        <taxon>Mycobacteriales</taxon>
        <taxon>Nocardiaceae</taxon>
        <taxon>Williamsia</taxon>
    </lineage>
</organism>
<dbReference type="PRINTS" id="PR00081">
    <property type="entry name" value="GDHRDH"/>
</dbReference>